<evidence type="ECO:0000313" key="3">
    <source>
        <dbReference type="Proteomes" id="UP000789508"/>
    </source>
</evidence>
<reference evidence="2" key="1">
    <citation type="submission" date="2021-06" db="EMBL/GenBank/DDBJ databases">
        <authorList>
            <person name="Kallberg Y."/>
            <person name="Tangrot J."/>
            <person name="Rosling A."/>
        </authorList>
    </citation>
    <scope>NUCLEOTIDE SEQUENCE</scope>
    <source>
        <strain evidence="2">FL130A</strain>
    </source>
</reference>
<dbReference type="EMBL" id="CAJVPS010003525">
    <property type="protein sequence ID" value="CAG8590717.1"/>
    <property type="molecule type" value="Genomic_DNA"/>
</dbReference>
<evidence type="ECO:0000313" key="2">
    <source>
        <dbReference type="EMBL" id="CAG8590717.1"/>
    </source>
</evidence>
<feature type="non-terminal residue" evidence="2">
    <location>
        <position position="131"/>
    </location>
</feature>
<dbReference type="AlphaFoldDB" id="A0A9N9C937"/>
<accession>A0A9N9C937</accession>
<feature type="chain" id="PRO_5040503290" evidence="1">
    <location>
        <begin position="24"/>
        <end position="131"/>
    </location>
</feature>
<organism evidence="2 3">
    <name type="scientific">Ambispora leptoticha</name>
    <dbReference type="NCBI Taxonomy" id="144679"/>
    <lineage>
        <taxon>Eukaryota</taxon>
        <taxon>Fungi</taxon>
        <taxon>Fungi incertae sedis</taxon>
        <taxon>Mucoromycota</taxon>
        <taxon>Glomeromycotina</taxon>
        <taxon>Glomeromycetes</taxon>
        <taxon>Archaeosporales</taxon>
        <taxon>Ambisporaceae</taxon>
        <taxon>Ambispora</taxon>
    </lineage>
</organism>
<comment type="caution">
    <text evidence="2">The sequence shown here is derived from an EMBL/GenBank/DDBJ whole genome shotgun (WGS) entry which is preliminary data.</text>
</comment>
<name>A0A9N9C937_9GLOM</name>
<protein>
    <submittedName>
        <fullName evidence="2">7623_t:CDS:1</fullName>
    </submittedName>
</protein>
<proteinExistence type="predicted"/>
<keyword evidence="3" id="KW-1185">Reference proteome</keyword>
<evidence type="ECO:0000256" key="1">
    <source>
        <dbReference type="SAM" id="SignalP"/>
    </source>
</evidence>
<feature type="signal peptide" evidence="1">
    <location>
        <begin position="1"/>
        <end position="23"/>
    </location>
</feature>
<sequence length="131" mass="14286">MLLKSKIYTFLSFLVICLECSYAAPITHPPVTNGVAKFELLGGTLKFTQIDSENIKMTGQFTKGLTDPNPANYGFAIGPIPLPSFPITIDLPGTAPFTTTFPGNLTIPVARHINVLFKNNNVVMDRAEIDE</sequence>
<keyword evidence="1" id="KW-0732">Signal</keyword>
<dbReference type="Proteomes" id="UP000789508">
    <property type="component" value="Unassembled WGS sequence"/>
</dbReference>
<gene>
    <name evidence="2" type="ORF">ALEPTO_LOCUS7691</name>
</gene>